<feature type="transmembrane region" description="Helical" evidence="1">
    <location>
        <begin position="20"/>
        <end position="39"/>
    </location>
</feature>
<feature type="transmembrane region" description="Helical" evidence="1">
    <location>
        <begin position="325"/>
        <end position="348"/>
    </location>
</feature>
<feature type="transmembrane region" description="Helical" evidence="1">
    <location>
        <begin position="51"/>
        <end position="73"/>
    </location>
</feature>
<dbReference type="Pfam" id="PF01970">
    <property type="entry name" value="TctA"/>
    <property type="match status" value="1"/>
</dbReference>
<dbReference type="RefSeq" id="WP_083507947.1">
    <property type="nucleotide sequence ID" value="NZ_BBWR01000013.1"/>
</dbReference>
<dbReference type="AlphaFoldDB" id="A0A0P0Z1Q8"/>
<keyword evidence="1" id="KW-0812">Transmembrane</keyword>
<dbReference type="EMBL" id="LC066376">
    <property type="protein sequence ID" value="BAT27831.1"/>
    <property type="molecule type" value="Genomic_DNA"/>
</dbReference>
<evidence type="ECO:0000256" key="1">
    <source>
        <dbReference type="SAM" id="Phobius"/>
    </source>
</evidence>
<feature type="transmembrane region" description="Helical" evidence="1">
    <location>
        <begin position="171"/>
        <end position="186"/>
    </location>
</feature>
<accession>A0A0P0Z1Q8</accession>
<feature type="transmembrane region" description="Helical" evidence="1">
    <location>
        <begin position="391"/>
        <end position="410"/>
    </location>
</feature>
<evidence type="ECO:0000313" key="3">
    <source>
        <dbReference type="EMBL" id="BAT27831.1"/>
    </source>
</evidence>
<feature type="transmembrane region" description="Helical" evidence="1">
    <location>
        <begin position="360"/>
        <end position="379"/>
    </location>
</feature>
<feature type="transmembrane region" description="Helical" evidence="1">
    <location>
        <begin position="470"/>
        <end position="490"/>
    </location>
</feature>
<dbReference type="PANTHER" id="PTHR35342">
    <property type="entry name" value="TRICARBOXYLIC TRANSPORT PROTEIN"/>
    <property type="match status" value="1"/>
</dbReference>
<evidence type="ECO:0000259" key="2">
    <source>
        <dbReference type="Pfam" id="PF01970"/>
    </source>
</evidence>
<feature type="transmembrane region" description="Helical" evidence="1">
    <location>
        <begin position="206"/>
        <end position="225"/>
    </location>
</feature>
<sequence>MDTLSYLMMGFSVALTPSNLGLAALGAVVGTMVGVLPGLGPVNAVAMLVPVVFALGLPPESSLILMAAIYVGSEYGGRISAILINVPGEASAVMTAIEGYPLARQGKAGIALSLSAWSSFLGSLLATLGIIIAAPVVSRWALAFGPVEYVALMVFAFACLTGLLADKPIKALLAVGIGLALSTVGIDPNSGVYRYTFGMVNLIDGIQFATIVIGLFAISELLLLYEGHRSGASVRIERMGRSLFNLAEMRSTLFSTLRGSGIGFAIGLLPGAGGTVGSALAYTTEKRIVERRDPAGSRFGRGDLRGLASVEAANNSASNSNFIPMLTLGIPSSGTTAIMLGVLTLYNITPGPVLFNAQPALVWGLIASLFVGNIMLLAMNIPLVGVFARMLSVPAWTLVPFIVVVSAIGVYSGKSAGFDLVLMVIIGVAAYWLRKLSVPMAPLILGFVLGKLLEQNLRRALSLSAGEVDILWSSWIAIVLWSAAALMLIVPQILKRRSGEPVLPTPEDVVAKDAPEARP</sequence>
<protein>
    <submittedName>
        <fullName evidence="3">Tricarboxylate transport protein TctA</fullName>
    </submittedName>
</protein>
<feature type="transmembrane region" description="Helical" evidence="1">
    <location>
        <begin position="109"/>
        <end position="134"/>
    </location>
</feature>
<feature type="transmembrane region" description="Helical" evidence="1">
    <location>
        <begin position="416"/>
        <end position="433"/>
    </location>
</feature>
<name>A0A0P0Z1Q8_9HYPH</name>
<dbReference type="InterPro" id="IPR002823">
    <property type="entry name" value="DUF112_TM"/>
</dbReference>
<feature type="transmembrane region" description="Helical" evidence="1">
    <location>
        <begin position="79"/>
        <end position="97"/>
    </location>
</feature>
<reference evidence="3" key="1">
    <citation type="journal article" date="2015" name="Proc. Natl. Acad. Sci. U.S.A.">
        <title>Bacterial clade with the ribosomal RNA operon on a small plasmid rather than the chromosome.</title>
        <authorList>
            <person name="Anda M."/>
            <person name="Ohtsubo Y."/>
            <person name="Okubo T."/>
            <person name="Sugawara M."/>
            <person name="Nagata Y."/>
            <person name="Tsuda M."/>
            <person name="Minamisawa K."/>
            <person name="Mitsui H."/>
        </authorList>
    </citation>
    <scope>NUCLEOTIDE SEQUENCE</scope>
    <source>
        <strain evidence="3">JCM 14755</strain>
    </source>
</reference>
<proteinExistence type="predicted"/>
<dbReference type="PANTHER" id="PTHR35342:SF5">
    <property type="entry name" value="TRICARBOXYLIC TRANSPORT PROTEIN"/>
    <property type="match status" value="1"/>
</dbReference>
<organism evidence="3">
    <name type="scientific">Aureimonas frigidaquae</name>
    <dbReference type="NCBI Taxonomy" id="424757"/>
    <lineage>
        <taxon>Bacteria</taxon>
        <taxon>Pseudomonadati</taxon>
        <taxon>Pseudomonadota</taxon>
        <taxon>Alphaproteobacteria</taxon>
        <taxon>Hyphomicrobiales</taxon>
        <taxon>Aurantimonadaceae</taxon>
        <taxon>Aureimonas</taxon>
    </lineage>
</organism>
<feature type="transmembrane region" description="Helical" evidence="1">
    <location>
        <begin position="140"/>
        <end position="164"/>
    </location>
</feature>
<keyword evidence="1" id="KW-1133">Transmembrane helix</keyword>
<dbReference type="OrthoDB" id="9806425at2"/>
<feature type="domain" description="DUF112" evidence="2">
    <location>
        <begin position="20"/>
        <end position="445"/>
    </location>
</feature>
<keyword evidence="1" id="KW-0472">Membrane</keyword>